<dbReference type="Pfam" id="PF02909">
    <property type="entry name" value="TetR_C_1"/>
    <property type="match status" value="1"/>
</dbReference>
<protein>
    <submittedName>
        <fullName evidence="6">TetR family transcriptional regulator</fullName>
    </submittedName>
</protein>
<comment type="caution">
    <text evidence="6">The sequence shown here is derived from an EMBL/GenBank/DDBJ whole genome shotgun (WGS) entry which is preliminary data.</text>
</comment>
<proteinExistence type="predicted"/>
<evidence type="ECO:0000256" key="4">
    <source>
        <dbReference type="PROSITE-ProRule" id="PRU00335"/>
    </source>
</evidence>
<evidence type="ECO:0000313" key="6">
    <source>
        <dbReference type="EMBL" id="GII24430.1"/>
    </source>
</evidence>
<dbReference type="EMBL" id="BOON01000037">
    <property type="protein sequence ID" value="GII24430.1"/>
    <property type="molecule type" value="Genomic_DNA"/>
</dbReference>
<dbReference type="PANTHER" id="PTHR30055:SF151">
    <property type="entry name" value="TRANSCRIPTIONAL REGULATORY PROTEIN"/>
    <property type="match status" value="1"/>
</dbReference>
<dbReference type="InterPro" id="IPR001647">
    <property type="entry name" value="HTH_TetR"/>
</dbReference>
<accession>A0A8J3TC60</accession>
<dbReference type="RefSeq" id="WP_168116557.1">
    <property type="nucleotide sequence ID" value="NZ_BOON01000037.1"/>
</dbReference>
<dbReference type="InterPro" id="IPR036271">
    <property type="entry name" value="Tet_transcr_reg_TetR-rel_C_sf"/>
</dbReference>
<evidence type="ECO:0000259" key="5">
    <source>
        <dbReference type="PROSITE" id="PS50977"/>
    </source>
</evidence>
<dbReference type="Pfam" id="PF00440">
    <property type="entry name" value="TetR_N"/>
    <property type="match status" value="1"/>
</dbReference>
<feature type="domain" description="HTH tetR-type" evidence="5">
    <location>
        <begin position="22"/>
        <end position="82"/>
    </location>
</feature>
<dbReference type="GO" id="GO:0045892">
    <property type="term" value="P:negative regulation of DNA-templated transcription"/>
    <property type="evidence" value="ECO:0007669"/>
    <property type="project" value="InterPro"/>
</dbReference>
<dbReference type="PROSITE" id="PS50977">
    <property type="entry name" value="HTH_TETR_2"/>
    <property type="match status" value="1"/>
</dbReference>
<dbReference type="InterPro" id="IPR009057">
    <property type="entry name" value="Homeodomain-like_sf"/>
</dbReference>
<dbReference type="Gene3D" id="1.10.10.60">
    <property type="entry name" value="Homeodomain-like"/>
    <property type="match status" value="1"/>
</dbReference>
<dbReference type="AlphaFoldDB" id="A0A8J3TC60"/>
<keyword evidence="2 4" id="KW-0238">DNA-binding</keyword>
<gene>
    <name evidence="6" type="ORF">Pme01_40270</name>
</gene>
<evidence type="ECO:0000313" key="7">
    <source>
        <dbReference type="Proteomes" id="UP000599074"/>
    </source>
</evidence>
<dbReference type="InterPro" id="IPR004111">
    <property type="entry name" value="Repressor_TetR_C"/>
</dbReference>
<evidence type="ECO:0000256" key="2">
    <source>
        <dbReference type="ARBA" id="ARBA00023125"/>
    </source>
</evidence>
<dbReference type="GO" id="GO:0003700">
    <property type="term" value="F:DNA-binding transcription factor activity"/>
    <property type="evidence" value="ECO:0007669"/>
    <property type="project" value="TreeGrafter"/>
</dbReference>
<dbReference type="Gene3D" id="1.10.357.10">
    <property type="entry name" value="Tetracycline Repressor, domain 2"/>
    <property type="match status" value="1"/>
</dbReference>
<evidence type="ECO:0000256" key="3">
    <source>
        <dbReference type="ARBA" id="ARBA00023163"/>
    </source>
</evidence>
<evidence type="ECO:0000256" key="1">
    <source>
        <dbReference type="ARBA" id="ARBA00023015"/>
    </source>
</evidence>
<keyword evidence="1" id="KW-0805">Transcription regulation</keyword>
<dbReference type="GO" id="GO:0000976">
    <property type="term" value="F:transcription cis-regulatory region binding"/>
    <property type="evidence" value="ECO:0007669"/>
    <property type="project" value="TreeGrafter"/>
</dbReference>
<sequence>MKHPAGSVWQRPERAARGPAPEYSRARIAAAAVAVADAEGLAAVSMRRVAAEIGAAPASLYRYVTSRDDLIDLMADATSAEFDLSRPATGEWLDDLIRLGHQIRGIHERHRWLADLTPDKVIPGPRTLDVLEYSLSLLADLDAPAQAKMEAIVMLGAVITIFVRNQPAGTDSTQADAQRRAAGAGYLATVLAKGEHRHLAVAVTAMAAAGAASAGQDEAQKRSAAEDRLLRRVLSGLLGQ</sequence>
<organism evidence="6 7">
    <name type="scientific">Planosporangium mesophilum</name>
    <dbReference type="NCBI Taxonomy" id="689768"/>
    <lineage>
        <taxon>Bacteria</taxon>
        <taxon>Bacillati</taxon>
        <taxon>Actinomycetota</taxon>
        <taxon>Actinomycetes</taxon>
        <taxon>Micromonosporales</taxon>
        <taxon>Micromonosporaceae</taxon>
        <taxon>Planosporangium</taxon>
    </lineage>
</organism>
<dbReference type="InterPro" id="IPR050109">
    <property type="entry name" value="HTH-type_TetR-like_transc_reg"/>
</dbReference>
<keyword evidence="3" id="KW-0804">Transcription</keyword>
<reference evidence="6" key="1">
    <citation type="submission" date="2021-01" db="EMBL/GenBank/DDBJ databases">
        <title>Whole genome shotgun sequence of Planosporangium mesophilum NBRC 109066.</title>
        <authorList>
            <person name="Komaki H."/>
            <person name="Tamura T."/>
        </authorList>
    </citation>
    <scope>NUCLEOTIDE SEQUENCE</scope>
    <source>
        <strain evidence="6">NBRC 109066</strain>
    </source>
</reference>
<dbReference type="SUPFAM" id="SSF48498">
    <property type="entry name" value="Tetracyclin repressor-like, C-terminal domain"/>
    <property type="match status" value="1"/>
</dbReference>
<name>A0A8J3TC60_9ACTN</name>
<keyword evidence="7" id="KW-1185">Reference proteome</keyword>
<dbReference type="SUPFAM" id="SSF46689">
    <property type="entry name" value="Homeodomain-like"/>
    <property type="match status" value="1"/>
</dbReference>
<feature type="DNA-binding region" description="H-T-H motif" evidence="4">
    <location>
        <begin position="45"/>
        <end position="64"/>
    </location>
</feature>
<dbReference type="PANTHER" id="PTHR30055">
    <property type="entry name" value="HTH-TYPE TRANSCRIPTIONAL REGULATOR RUTR"/>
    <property type="match status" value="1"/>
</dbReference>
<dbReference type="Proteomes" id="UP000599074">
    <property type="component" value="Unassembled WGS sequence"/>
</dbReference>